<dbReference type="RefSeq" id="WP_054454396.1">
    <property type="nucleotide sequence ID" value="NZ_LHPH01000011.1"/>
</dbReference>
<dbReference type="InterPro" id="IPR011006">
    <property type="entry name" value="CheY-like_superfamily"/>
</dbReference>
<evidence type="ECO:0000256" key="13">
    <source>
        <dbReference type="ARBA" id="ARBA00023136"/>
    </source>
</evidence>
<evidence type="ECO:0000313" key="21">
    <source>
        <dbReference type="EMBL" id="KPH62878.1"/>
    </source>
</evidence>
<dbReference type="PANTHER" id="PTHR43047">
    <property type="entry name" value="TWO-COMPONENT HISTIDINE PROTEIN KINASE"/>
    <property type="match status" value="1"/>
</dbReference>
<evidence type="ECO:0000256" key="8">
    <source>
        <dbReference type="ARBA" id="ARBA00022692"/>
    </source>
</evidence>
<evidence type="ECO:0000256" key="14">
    <source>
        <dbReference type="PROSITE-ProRule" id="PRU00110"/>
    </source>
</evidence>
<feature type="transmembrane region" description="Helical" evidence="17">
    <location>
        <begin position="422"/>
        <end position="441"/>
    </location>
</feature>
<evidence type="ECO:0000256" key="4">
    <source>
        <dbReference type="ARBA" id="ARBA00022475"/>
    </source>
</evidence>
<evidence type="ECO:0000313" key="22">
    <source>
        <dbReference type="Proteomes" id="UP000037848"/>
    </source>
</evidence>
<evidence type="ECO:0000256" key="17">
    <source>
        <dbReference type="SAM" id="Phobius"/>
    </source>
</evidence>
<dbReference type="PROSITE" id="PS50110">
    <property type="entry name" value="RESPONSE_REGULATORY"/>
    <property type="match status" value="1"/>
</dbReference>
<dbReference type="SUPFAM" id="SSF52172">
    <property type="entry name" value="CheY-like"/>
    <property type="match status" value="1"/>
</dbReference>
<evidence type="ECO:0000259" key="20">
    <source>
        <dbReference type="PROSITE" id="PS50894"/>
    </source>
</evidence>
<dbReference type="SUPFAM" id="SSF48452">
    <property type="entry name" value="TPR-like"/>
    <property type="match status" value="2"/>
</dbReference>
<keyword evidence="16" id="KW-0802">TPR repeat</keyword>
<evidence type="ECO:0000259" key="18">
    <source>
        <dbReference type="PROSITE" id="PS50109"/>
    </source>
</evidence>
<evidence type="ECO:0000256" key="9">
    <source>
        <dbReference type="ARBA" id="ARBA00022777"/>
    </source>
</evidence>
<dbReference type="InterPro" id="IPR004358">
    <property type="entry name" value="Sig_transdc_His_kin-like_C"/>
</dbReference>
<dbReference type="InterPro" id="IPR036890">
    <property type="entry name" value="HATPase_C_sf"/>
</dbReference>
<protein>
    <recommendedName>
        <fullName evidence="3">histidine kinase</fullName>
        <ecNumber evidence="3">2.7.13.3</ecNumber>
    </recommendedName>
</protein>
<keyword evidence="13 17" id="KW-0472">Membrane</keyword>
<keyword evidence="10" id="KW-0067">ATP-binding</keyword>
<proteinExistence type="predicted"/>
<reference evidence="21 22" key="1">
    <citation type="submission" date="2015-08" db="EMBL/GenBank/DDBJ databases">
        <title>Draft Genome Sequence of Pseudoalteromonas porphyrae UCD-SED14.</title>
        <authorList>
            <person name="Coil D.A."/>
            <person name="Jospin G."/>
            <person name="Lee R.D."/>
            <person name="Eisen J.A."/>
        </authorList>
    </citation>
    <scope>NUCLEOTIDE SEQUENCE [LARGE SCALE GENOMIC DNA]</scope>
    <source>
        <strain evidence="21 22">UCD-SED14</strain>
    </source>
</reference>
<dbReference type="EMBL" id="LHPH01000011">
    <property type="protein sequence ID" value="KPH62878.1"/>
    <property type="molecule type" value="Genomic_DNA"/>
</dbReference>
<dbReference type="OrthoDB" id="9810730at2"/>
<dbReference type="Gene3D" id="1.20.120.160">
    <property type="entry name" value="HPT domain"/>
    <property type="match status" value="1"/>
</dbReference>
<dbReference type="PATRIC" id="fig|187330.3.peg.4297"/>
<dbReference type="Pfam" id="PF13424">
    <property type="entry name" value="TPR_12"/>
    <property type="match status" value="1"/>
</dbReference>
<dbReference type="SUPFAM" id="SSF47384">
    <property type="entry name" value="Homodimeric domain of signal transducing histidine kinase"/>
    <property type="match status" value="1"/>
</dbReference>
<dbReference type="SUPFAM" id="SSF55874">
    <property type="entry name" value="ATPase domain of HSP90 chaperone/DNA topoisomerase II/histidine kinase"/>
    <property type="match status" value="1"/>
</dbReference>
<dbReference type="AlphaFoldDB" id="A0A0N0LZG7"/>
<dbReference type="SMART" id="SM00028">
    <property type="entry name" value="TPR"/>
    <property type="match status" value="5"/>
</dbReference>
<name>A0A0N0LZG7_9GAMM</name>
<dbReference type="Gene3D" id="1.10.287.130">
    <property type="match status" value="1"/>
</dbReference>
<evidence type="ECO:0000256" key="1">
    <source>
        <dbReference type="ARBA" id="ARBA00000085"/>
    </source>
</evidence>
<dbReference type="Proteomes" id="UP000037848">
    <property type="component" value="Unassembled WGS sequence"/>
</dbReference>
<gene>
    <name evidence="21" type="ORF">ADS77_10845</name>
</gene>
<evidence type="ECO:0000256" key="12">
    <source>
        <dbReference type="ARBA" id="ARBA00023012"/>
    </source>
</evidence>
<dbReference type="GO" id="GO:0000155">
    <property type="term" value="F:phosphorelay sensor kinase activity"/>
    <property type="evidence" value="ECO:0007669"/>
    <property type="project" value="InterPro"/>
</dbReference>
<evidence type="ECO:0000256" key="7">
    <source>
        <dbReference type="ARBA" id="ARBA00022679"/>
    </source>
</evidence>
<dbReference type="Gene3D" id="3.40.50.2300">
    <property type="match status" value="1"/>
</dbReference>
<dbReference type="SMART" id="SM00387">
    <property type="entry name" value="HATPase_c"/>
    <property type="match status" value="1"/>
</dbReference>
<evidence type="ECO:0000256" key="16">
    <source>
        <dbReference type="PROSITE-ProRule" id="PRU00339"/>
    </source>
</evidence>
<feature type="domain" description="HPt" evidence="20">
    <location>
        <begin position="848"/>
        <end position="940"/>
    </location>
</feature>
<dbReference type="InterPro" id="IPR001789">
    <property type="entry name" value="Sig_transdc_resp-reg_receiver"/>
</dbReference>
<dbReference type="Pfam" id="PF02518">
    <property type="entry name" value="HATPase_c"/>
    <property type="match status" value="1"/>
</dbReference>
<sequence length="940" mass="105381">MPSQLKRSLLIGLMVYISVFAVSSFAKQQSSMLEQFDLAENWPQKQLLASELLSSVQLSDKQKNAIYSEMAKNAFEISDYTQALHYYKLLEQGSDFNDLPELHFRAVKMQGVVLYYQGLMQQAVIDYSRALSLAVRLNSPLKQANLLSNIGLSYFDMYNMELALDYYQQAKVIYEQDGSAQDQADILHNIAGVYIRLSRYDSALEIYRKVLSVFQALGDEDGVAQVHGNMGVAYDESGQNQLALHYYQLALRYYQSTNNAFQLSTRHNNLANINLKINELDAAYYHSNAAQGYARQIDNKQLLLAALHVLAKIQLVKGDIDAAKKNLEQSIALAKQYKDEMRLRDGLGIEALLSASLGDFGRAMHLHDKFVEYQRSMTSEEIIKALNVFQSQFESNKLNQEIQDLKQTSRLQELEIAKRSQLTILLAIVFVLVLICSVALYRRTIERKAKVQLEEKVEKRTQELRSVAQKLQSANEVKSQFLANISHEIRTPLTAILGQTDDLLNGLYDTEQLGTELLVIKKHSDHLKELINDVLDLSKIEANRLELSVCDFDLVQLVMDVYSMSSLQARSKGLTLTLDNQIGEQYWVKLDLMRVKQILINLLSNAVKFTQQGSVTLRINETALGVQFAVIDTGIGIQAEQLKIVFECFQQGDNTISRRFGGSGLGLSLSQQLAMMMGGYINAQSEYGKGSEFMLYLPCKQYLPGIPVSSLPVTTTAKTLAGKVLLAEDHPDNRRLITRFLNTLGLDVIAVSNGEEAVEQCLSEFPDVVLLDIQMPIMDGLTAFDLLEKCGFNKPVFALTANAMSHEIADYLALGFSGYLSKPLDKEDFYTKLSEHLSVLPASKEMAIDIDVSDLIRSFVASFDDEVNALKDHYQQGDLSALQQDSHRILGAAQMFALDSVIQPALLLDKALLNSTEAENNTGLTELVESLIHELEQFKV</sequence>
<dbReference type="InterPro" id="IPR003594">
    <property type="entry name" value="HATPase_dom"/>
</dbReference>
<dbReference type="InterPro" id="IPR036641">
    <property type="entry name" value="HPT_dom_sf"/>
</dbReference>
<dbReference type="PRINTS" id="PR00344">
    <property type="entry name" value="BCTRLSENSOR"/>
</dbReference>
<dbReference type="InterPro" id="IPR036097">
    <property type="entry name" value="HisK_dim/P_sf"/>
</dbReference>
<evidence type="ECO:0000256" key="5">
    <source>
        <dbReference type="ARBA" id="ARBA00022519"/>
    </source>
</evidence>
<keyword evidence="9" id="KW-0418">Kinase</keyword>
<evidence type="ECO:0000259" key="19">
    <source>
        <dbReference type="PROSITE" id="PS50110"/>
    </source>
</evidence>
<dbReference type="SUPFAM" id="SSF47226">
    <property type="entry name" value="Histidine-containing phosphotransfer domain, HPT domain"/>
    <property type="match status" value="1"/>
</dbReference>
<dbReference type="PROSITE" id="PS50109">
    <property type="entry name" value="HIS_KIN"/>
    <property type="match status" value="1"/>
</dbReference>
<dbReference type="Pfam" id="PF00512">
    <property type="entry name" value="HisKA"/>
    <property type="match status" value="1"/>
</dbReference>
<dbReference type="Pfam" id="PF01627">
    <property type="entry name" value="Hpt"/>
    <property type="match status" value="1"/>
</dbReference>
<dbReference type="Pfam" id="PF00072">
    <property type="entry name" value="Response_reg"/>
    <property type="match status" value="1"/>
</dbReference>
<comment type="subcellular location">
    <subcellularLocation>
        <location evidence="2">Cell inner membrane</location>
        <topology evidence="2">Multi-pass membrane protein</topology>
    </subcellularLocation>
</comment>
<dbReference type="CDD" id="cd17546">
    <property type="entry name" value="REC_hyHK_CKI1_RcsC-like"/>
    <property type="match status" value="1"/>
</dbReference>
<evidence type="ECO:0000256" key="6">
    <source>
        <dbReference type="ARBA" id="ARBA00022553"/>
    </source>
</evidence>
<evidence type="ECO:0000256" key="2">
    <source>
        <dbReference type="ARBA" id="ARBA00004429"/>
    </source>
</evidence>
<dbReference type="SMART" id="SM00448">
    <property type="entry name" value="REC"/>
    <property type="match status" value="1"/>
</dbReference>
<keyword evidence="11 17" id="KW-1133">Transmembrane helix</keyword>
<dbReference type="FunFam" id="3.30.565.10:FF:000010">
    <property type="entry name" value="Sensor histidine kinase RcsC"/>
    <property type="match status" value="1"/>
</dbReference>
<dbReference type="InterPro" id="IPR019734">
    <property type="entry name" value="TPR_rpt"/>
</dbReference>
<feature type="modified residue" description="4-aspartylphosphate" evidence="15">
    <location>
        <position position="772"/>
    </location>
</feature>
<keyword evidence="6 15" id="KW-0597">Phosphoprotein</keyword>
<dbReference type="CDD" id="cd00082">
    <property type="entry name" value="HisKA"/>
    <property type="match status" value="1"/>
</dbReference>
<feature type="repeat" description="TPR" evidence="16">
    <location>
        <begin position="184"/>
        <end position="217"/>
    </location>
</feature>
<dbReference type="InterPro" id="IPR003661">
    <property type="entry name" value="HisK_dim/P_dom"/>
</dbReference>
<organism evidence="21 22">
    <name type="scientific">Pseudoalteromonas porphyrae</name>
    <dbReference type="NCBI Taxonomy" id="187330"/>
    <lineage>
        <taxon>Bacteria</taxon>
        <taxon>Pseudomonadati</taxon>
        <taxon>Pseudomonadota</taxon>
        <taxon>Gammaproteobacteria</taxon>
        <taxon>Alteromonadales</taxon>
        <taxon>Pseudoalteromonadaceae</taxon>
        <taxon>Pseudoalteromonas</taxon>
    </lineage>
</organism>
<keyword evidence="7" id="KW-0808">Transferase</keyword>
<feature type="domain" description="Histidine kinase" evidence="18">
    <location>
        <begin position="484"/>
        <end position="701"/>
    </location>
</feature>
<evidence type="ECO:0000256" key="10">
    <source>
        <dbReference type="ARBA" id="ARBA00022840"/>
    </source>
</evidence>
<evidence type="ECO:0000256" key="3">
    <source>
        <dbReference type="ARBA" id="ARBA00012438"/>
    </source>
</evidence>
<dbReference type="GO" id="GO:0005886">
    <property type="term" value="C:plasma membrane"/>
    <property type="evidence" value="ECO:0007669"/>
    <property type="project" value="UniProtKB-SubCell"/>
</dbReference>
<evidence type="ECO:0000256" key="11">
    <source>
        <dbReference type="ARBA" id="ARBA00022989"/>
    </source>
</evidence>
<dbReference type="InterPro" id="IPR008207">
    <property type="entry name" value="Sig_transdc_His_kin_Hpt_dom"/>
</dbReference>
<dbReference type="SMART" id="SM00388">
    <property type="entry name" value="HisKA"/>
    <property type="match status" value="1"/>
</dbReference>
<dbReference type="FunFam" id="1.10.287.130:FF:000001">
    <property type="entry name" value="Two-component sensor histidine kinase"/>
    <property type="match status" value="1"/>
</dbReference>
<keyword evidence="12" id="KW-0902">Two-component regulatory system</keyword>
<feature type="modified residue" description="Phosphohistidine" evidence="14">
    <location>
        <position position="887"/>
    </location>
</feature>
<accession>A0A0N0LZG7</accession>
<keyword evidence="5" id="KW-0997">Cell inner membrane</keyword>
<keyword evidence="8 17" id="KW-0812">Transmembrane</keyword>
<dbReference type="PROSITE" id="PS50005">
    <property type="entry name" value="TPR"/>
    <property type="match status" value="2"/>
</dbReference>
<dbReference type="STRING" id="187330.AMS58_11615"/>
<dbReference type="Gene3D" id="1.25.40.10">
    <property type="entry name" value="Tetratricopeptide repeat domain"/>
    <property type="match status" value="2"/>
</dbReference>
<evidence type="ECO:0000256" key="15">
    <source>
        <dbReference type="PROSITE-ProRule" id="PRU00169"/>
    </source>
</evidence>
<dbReference type="InterPro" id="IPR005467">
    <property type="entry name" value="His_kinase_dom"/>
</dbReference>
<feature type="domain" description="Response regulatory" evidence="19">
    <location>
        <begin position="723"/>
        <end position="837"/>
    </location>
</feature>
<comment type="caution">
    <text evidence="21">The sequence shown here is derived from an EMBL/GenBank/DDBJ whole genome shotgun (WGS) entry which is preliminary data.</text>
</comment>
<dbReference type="InterPro" id="IPR011990">
    <property type="entry name" value="TPR-like_helical_dom_sf"/>
</dbReference>
<comment type="catalytic activity">
    <reaction evidence="1">
        <text>ATP + protein L-histidine = ADP + protein N-phospho-L-histidine.</text>
        <dbReference type="EC" id="2.7.13.3"/>
    </reaction>
</comment>
<dbReference type="PROSITE" id="PS50894">
    <property type="entry name" value="HPT"/>
    <property type="match status" value="1"/>
</dbReference>
<keyword evidence="22" id="KW-1185">Reference proteome</keyword>
<dbReference type="EC" id="2.7.13.3" evidence="3"/>
<keyword evidence="4" id="KW-1003">Cell membrane</keyword>
<dbReference type="Gene3D" id="3.30.565.10">
    <property type="entry name" value="Histidine kinase-like ATPase, C-terminal domain"/>
    <property type="match status" value="1"/>
</dbReference>
<keyword evidence="10" id="KW-0547">Nucleotide-binding</keyword>
<feature type="repeat" description="TPR" evidence="16">
    <location>
        <begin position="144"/>
        <end position="177"/>
    </location>
</feature>